<keyword evidence="3" id="KW-1185">Reference proteome</keyword>
<reference evidence="2 3" key="1">
    <citation type="journal article" date="2018" name="J. Allergy Clin. Immunol.">
        <title>High-quality assembly of Dermatophagoides pteronyssinus genome and transcriptome reveals a wide range of novel allergens.</title>
        <authorList>
            <person name="Liu X.Y."/>
            <person name="Yang K.Y."/>
            <person name="Wang M.Q."/>
            <person name="Kwok J.S."/>
            <person name="Zeng X."/>
            <person name="Yang Z."/>
            <person name="Xiao X.J."/>
            <person name="Lau C.P."/>
            <person name="Li Y."/>
            <person name="Huang Z.M."/>
            <person name="Ba J.G."/>
            <person name="Yim A.K."/>
            <person name="Ouyang C.Y."/>
            <person name="Ngai S.M."/>
            <person name="Chan T.F."/>
            <person name="Leung E.L."/>
            <person name="Liu L."/>
            <person name="Liu Z.G."/>
            <person name="Tsui S.K."/>
        </authorList>
    </citation>
    <scope>NUCLEOTIDE SEQUENCE [LARGE SCALE GENOMIC DNA]</scope>
    <source>
        <strain evidence="2">Derp</strain>
    </source>
</reference>
<evidence type="ECO:0000256" key="1">
    <source>
        <dbReference type="SAM" id="MobiDB-lite"/>
    </source>
</evidence>
<dbReference type="EMBL" id="NJHN03000029">
    <property type="protein sequence ID" value="KAH9424399.1"/>
    <property type="molecule type" value="Genomic_DNA"/>
</dbReference>
<sequence>MSESSKTGSGRPPTKTLRENRSLGSVLDMGNSLNNDSVSFPIIFQREYNNHTLTLLAESLDDEVLSLPAEFNSYQPLLEFGDASKRDRFNDEP</sequence>
<protein>
    <submittedName>
        <fullName evidence="2">Uncharacterized protein</fullName>
    </submittedName>
</protein>
<evidence type="ECO:0000313" key="2">
    <source>
        <dbReference type="EMBL" id="KAH9424399.1"/>
    </source>
</evidence>
<proteinExistence type="predicted"/>
<comment type="caution">
    <text evidence="2">The sequence shown here is derived from an EMBL/GenBank/DDBJ whole genome shotgun (WGS) entry which is preliminary data.</text>
</comment>
<evidence type="ECO:0000313" key="3">
    <source>
        <dbReference type="Proteomes" id="UP000887458"/>
    </source>
</evidence>
<accession>A0ABQ8JP69</accession>
<reference evidence="2 3" key="2">
    <citation type="journal article" date="2022" name="Mol. Biol. Evol.">
        <title>Comparative Genomics Reveals Insights into the Divergent Evolution of Astigmatic Mites and Household Pest Adaptations.</title>
        <authorList>
            <person name="Xiong Q."/>
            <person name="Wan A.T."/>
            <person name="Liu X."/>
            <person name="Fung C.S."/>
            <person name="Xiao X."/>
            <person name="Malainual N."/>
            <person name="Hou J."/>
            <person name="Wang L."/>
            <person name="Wang M."/>
            <person name="Yang K.Y."/>
            <person name="Cui Y."/>
            <person name="Leung E.L."/>
            <person name="Nong W."/>
            <person name="Shin S.K."/>
            <person name="Au S.W."/>
            <person name="Jeong K.Y."/>
            <person name="Chew F.T."/>
            <person name="Hui J.H."/>
            <person name="Leung T.F."/>
            <person name="Tungtrongchitr A."/>
            <person name="Zhong N."/>
            <person name="Liu Z."/>
            <person name="Tsui S.K."/>
        </authorList>
    </citation>
    <scope>NUCLEOTIDE SEQUENCE [LARGE SCALE GENOMIC DNA]</scope>
    <source>
        <strain evidence="2">Derp</strain>
    </source>
</reference>
<feature type="region of interest" description="Disordered" evidence="1">
    <location>
        <begin position="1"/>
        <end position="32"/>
    </location>
</feature>
<dbReference type="Proteomes" id="UP000887458">
    <property type="component" value="Unassembled WGS sequence"/>
</dbReference>
<organism evidence="2 3">
    <name type="scientific">Dermatophagoides pteronyssinus</name>
    <name type="common">European house dust mite</name>
    <dbReference type="NCBI Taxonomy" id="6956"/>
    <lineage>
        <taxon>Eukaryota</taxon>
        <taxon>Metazoa</taxon>
        <taxon>Ecdysozoa</taxon>
        <taxon>Arthropoda</taxon>
        <taxon>Chelicerata</taxon>
        <taxon>Arachnida</taxon>
        <taxon>Acari</taxon>
        <taxon>Acariformes</taxon>
        <taxon>Sarcoptiformes</taxon>
        <taxon>Astigmata</taxon>
        <taxon>Psoroptidia</taxon>
        <taxon>Analgoidea</taxon>
        <taxon>Pyroglyphidae</taxon>
        <taxon>Dermatophagoidinae</taxon>
        <taxon>Dermatophagoides</taxon>
    </lineage>
</organism>
<name>A0ABQ8JP69_DERPT</name>
<gene>
    <name evidence="2" type="ORF">DERP_004583</name>
</gene>